<gene>
    <name evidence="1" type="ORF">PAESOLCIP111_04555</name>
</gene>
<keyword evidence="2" id="KW-1185">Reference proteome</keyword>
<proteinExistence type="predicted"/>
<accession>A0A916NRL2</accession>
<dbReference type="AlphaFoldDB" id="A0A916NRL2"/>
<dbReference type="EMBL" id="CAJVAS010000025">
    <property type="protein sequence ID" value="CAG7643786.1"/>
    <property type="molecule type" value="Genomic_DNA"/>
</dbReference>
<evidence type="ECO:0000313" key="2">
    <source>
        <dbReference type="Proteomes" id="UP000693672"/>
    </source>
</evidence>
<protein>
    <submittedName>
        <fullName evidence="1">Uncharacterized protein</fullName>
    </submittedName>
</protein>
<comment type="caution">
    <text evidence="1">The sequence shown here is derived from an EMBL/GenBank/DDBJ whole genome shotgun (WGS) entry which is preliminary data.</text>
</comment>
<sequence>MRIPTCYLSRRTAASIKFDIPRFVGAAEQSIKRMEKRSGSWGFDQSPRSVTSRNSCLEDSRMPGSCMGYPQAVTVTTEANSILRLISAAWPPKCSTHRSGFLISLLPPLLALHSGSELRRARPGNLLEHFAEVKRVLEADLLGNRFDRCLRVTAQQILRPLNAKLL</sequence>
<dbReference type="Proteomes" id="UP000693672">
    <property type="component" value="Unassembled WGS sequence"/>
</dbReference>
<evidence type="ECO:0000313" key="1">
    <source>
        <dbReference type="EMBL" id="CAG7643786.1"/>
    </source>
</evidence>
<organism evidence="1 2">
    <name type="scientific">Paenibacillus solanacearum</name>
    <dbReference type="NCBI Taxonomy" id="2048548"/>
    <lineage>
        <taxon>Bacteria</taxon>
        <taxon>Bacillati</taxon>
        <taxon>Bacillota</taxon>
        <taxon>Bacilli</taxon>
        <taxon>Bacillales</taxon>
        <taxon>Paenibacillaceae</taxon>
        <taxon>Paenibacillus</taxon>
    </lineage>
</organism>
<name>A0A916NRL2_9BACL</name>
<reference evidence="1" key="1">
    <citation type="submission" date="2021-06" db="EMBL/GenBank/DDBJ databases">
        <authorList>
            <person name="Criscuolo A."/>
        </authorList>
    </citation>
    <scope>NUCLEOTIDE SEQUENCE</scope>
    <source>
        <strain evidence="1">CIP111600</strain>
    </source>
</reference>